<dbReference type="RefSeq" id="WP_207990775.1">
    <property type="nucleotide sequence ID" value="NZ_JAGBKM010000007.1"/>
</dbReference>
<dbReference type="Proteomes" id="UP000664554">
    <property type="component" value="Unassembled WGS sequence"/>
</dbReference>
<proteinExistence type="predicted"/>
<accession>A0ABS3NMQ7</accession>
<protein>
    <submittedName>
        <fullName evidence="1">Thioesterase</fullName>
    </submittedName>
</protein>
<dbReference type="InterPro" id="IPR029069">
    <property type="entry name" value="HotDog_dom_sf"/>
</dbReference>
<dbReference type="Gene3D" id="3.10.129.10">
    <property type="entry name" value="Hotdog Thioesterase"/>
    <property type="match status" value="1"/>
</dbReference>
<organism evidence="1 2">
    <name type="scientific">Psychrobacter coccoides</name>
    <dbReference type="NCBI Taxonomy" id="2818440"/>
    <lineage>
        <taxon>Bacteria</taxon>
        <taxon>Pseudomonadati</taxon>
        <taxon>Pseudomonadota</taxon>
        <taxon>Gammaproteobacteria</taxon>
        <taxon>Moraxellales</taxon>
        <taxon>Moraxellaceae</taxon>
        <taxon>Psychrobacter</taxon>
    </lineage>
</organism>
<dbReference type="EMBL" id="JAGBKM010000007">
    <property type="protein sequence ID" value="MBO1530697.1"/>
    <property type="molecule type" value="Genomic_DNA"/>
</dbReference>
<keyword evidence="2" id="KW-1185">Reference proteome</keyword>
<gene>
    <name evidence="1" type="ORF">J3492_05660</name>
</gene>
<comment type="caution">
    <text evidence="1">The sequence shown here is derived from an EMBL/GenBank/DDBJ whole genome shotgun (WGS) entry which is preliminary data.</text>
</comment>
<name>A0ABS3NMQ7_9GAMM</name>
<evidence type="ECO:0000313" key="2">
    <source>
        <dbReference type="Proteomes" id="UP000664554"/>
    </source>
</evidence>
<reference evidence="1 2" key="1">
    <citation type="submission" date="2021-03" db="EMBL/GenBank/DDBJ databases">
        <authorList>
            <person name="Shang D.-D."/>
            <person name="Du Z.-J."/>
            <person name="Chen G.-J."/>
        </authorList>
    </citation>
    <scope>NUCLEOTIDE SEQUENCE [LARGE SCALE GENOMIC DNA]</scope>
    <source>
        <strain evidence="1 2">F1192</strain>
    </source>
</reference>
<sequence length="142" mass="16153">MKAQELDFDDGLFVFETVMRVRNNEIDISQHLTLESLTALLTEAEIRFLYSKGIKDVNADFQILTVTNSQLEVVNRVGAREDLLFELGVEQLTDDEVDIAIKVTRMYDGTSVAKARLQLNLYDYRLNKIVALNKRIKEALGG</sequence>
<dbReference type="SUPFAM" id="SSF54637">
    <property type="entry name" value="Thioesterase/thiol ester dehydrase-isomerase"/>
    <property type="match status" value="1"/>
</dbReference>
<evidence type="ECO:0000313" key="1">
    <source>
        <dbReference type="EMBL" id="MBO1530697.1"/>
    </source>
</evidence>